<dbReference type="Gene3D" id="3.40.462.20">
    <property type="match status" value="1"/>
</dbReference>
<dbReference type="InterPro" id="IPR036318">
    <property type="entry name" value="FAD-bd_PCMH-like_sf"/>
</dbReference>
<evidence type="ECO:0000256" key="5">
    <source>
        <dbReference type="ARBA" id="ARBA00023002"/>
    </source>
</evidence>
<dbReference type="EMBL" id="BAAAOS010000058">
    <property type="protein sequence ID" value="GAA1610166.1"/>
    <property type="molecule type" value="Genomic_DNA"/>
</dbReference>
<dbReference type="InterPro" id="IPR006094">
    <property type="entry name" value="Oxid_FAD_bind_N"/>
</dbReference>
<comment type="similarity">
    <text evidence="2">Belongs to the oxygen-dependent FAD-linked oxidoreductase family.</text>
</comment>
<sequence>MSTITPDAHVDAQALDDLRADFRGELVGPGDPAYDERRNVWNGSIDRHPALIARCTGVADIRAAIGFGRRTGLPVAVRGGGHSFPGHSTCDGGVVIDLSPLKGIRVDPLRRTARAQAGVLLGELDRETQAFGLATPSGIVTHTGVAGLTLGGGIGWLMRKYGLSIDNLTSVDLVTAAGELVTASEDVNADLFWGVRGGGGNFGIVTEFEFRLHPVGPIVLAGPILWPMASSPELLRFYRDWITEVPDELTTAVIHRWVPPLPTIPAEYHGRPVVMVVACYAGPVEDGERVLAPLKAFGRPWLDLCTPKPYLALQAMLDPGYPHGRWYYIRACDVAELSDEVIDIAVERGLAIDSPLTSYPIFHLGGAIRAVDGERTAFGGRSSGHTFNFVGATPGRDGFAEQRDWVRQSWQALEPHQSGAYVNFLSDEGTPRIREAYGAAAYDRLKSLKQKYDPGNLFHLNQNIPPG</sequence>
<dbReference type="InterPro" id="IPR050416">
    <property type="entry name" value="FAD-linked_Oxidoreductase"/>
</dbReference>
<dbReference type="InterPro" id="IPR006093">
    <property type="entry name" value="Oxy_OxRdtase_FAD_BS"/>
</dbReference>
<dbReference type="InterPro" id="IPR012951">
    <property type="entry name" value="BBE"/>
</dbReference>
<keyword evidence="3" id="KW-0285">Flavoprotein</keyword>
<feature type="domain" description="FAD-binding PCMH-type" evidence="6">
    <location>
        <begin position="45"/>
        <end position="215"/>
    </location>
</feature>
<dbReference type="Pfam" id="PF01565">
    <property type="entry name" value="FAD_binding_4"/>
    <property type="match status" value="1"/>
</dbReference>
<keyword evidence="5" id="KW-0560">Oxidoreductase</keyword>
<keyword evidence="8" id="KW-1185">Reference proteome</keyword>
<reference evidence="7 8" key="1">
    <citation type="journal article" date="2019" name="Int. J. Syst. Evol. Microbiol.">
        <title>The Global Catalogue of Microorganisms (GCM) 10K type strain sequencing project: providing services to taxonomists for standard genome sequencing and annotation.</title>
        <authorList>
            <consortium name="The Broad Institute Genomics Platform"/>
            <consortium name="The Broad Institute Genome Sequencing Center for Infectious Disease"/>
            <person name="Wu L."/>
            <person name="Ma J."/>
        </authorList>
    </citation>
    <scope>NUCLEOTIDE SEQUENCE [LARGE SCALE GENOMIC DNA]</scope>
    <source>
        <strain evidence="7 8">JCM 14969</strain>
    </source>
</reference>
<dbReference type="Pfam" id="PF08031">
    <property type="entry name" value="BBE"/>
    <property type="match status" value="1"/>
</dbReference>
<dbReference type="SUPFAM" id="SSF56176">
    <property type="entry name" value="FAD-binding/transporter-associated domain-like"/>
    <property type="match status" value="1"/>
</dbReference>
<dbReference type="Gene3D" id="3.30.43.10">
    <property type="entry name" value="Uridine Diphospho-n-acetylenolpyruvylglucosamine Reductase, domain 2"/>
    <property type="match status" value="1"/>
</dbReference>
<dbReference type="PANTHER" id="PTHR42973:SF39">
    <property type="entry name" value="FAD-BINDING PCMH-TYPE DOMAIN-CONTAINING PROTEIN"/>
    <property type="match status" value="1"/>
</dbReference>
<name>A0ABN2EM08_9ACTN</name>
<dbReference type="PROSITE" id="PS51387">
    <property type="entry name" value="FAD_PCMH"/>
    <property type="match status" value="1"/>
</dbReference>
<gene>
    <name evidence="7" type="ORF">GCM10009789_75670</name>
</gene>
<evidence type="ECO:0000256" key="2">
    <source>
        <dbReference type="ARBA" id="ARBA00005466"/>
    </source>
</evidence>
<comment type="caution">
    <text evidence="7">The sequence shown here is derived from an EMBL/GenBank/DDBJ whole genome shotgun (WGS) entry which is preliminary data.</text>
</comment>
<dbReference type="PROSITE" id="PS00862">
    <property type="entry name" value="OX2_COVAL_FAD"/>
    <property type="match status" value="1"/>
</dbReference>
<comment type="cofactor">
    <cofactor evidence="1">
        <name>FAD</name>
        <dbReference type="ChEBI" id="CHEBI:57692"/>
    </cofactor>
</comment>
<dbReference type="InterPro" id="IPR016166">
    <property type="entry name" value="FAD-bd_PCMH"/>
</dbReference>
<dbReference type="InterPro" id="IPR016167">
    <property type="entry name" value="FAD-bd_PCMH_sub1"/>
</dbReference>
<evidence type="ECO:0000256" key="1">
    <source>
        <dbReference type="ARBA" id="ARBA00001974"/>
    </source>
</evidence>
<evidence type="ECO:0000256" key="4">
    <source>
        <dbReference type="ARBA" id="ARBA00022827"/>
    </source>
</evidence>
<evidence type="ECO:0000259" key="6">
    <source>
        <dbReference type="PROSITE" id="PS51387"/>
    </source>
</evidence>
<accession>A0ABN2EM08</accession>
<evidence type="ECO:0000256" key="3">
    <source>
        <dbReference type="ARBA" id="ARBA00022630"/>
    </source>
</evidence>
<evidence type="ECO:0000313" key="7">
    <source>
        <dbReference type="EMBL" id="GAA1610166.1"/>
    </source>
</evidence>
<proteinExistence type="inferred from homology"/>
<keyword evidence="4" id="KW-0274">FAD</keyword>
<dbReference type="PANTHER" id="PTHR42973">
    <property type="entry name" value="BINDING OXIDOREDUCTASE, PUTATIVE (AFU_ORTHOLOGUE AFUA_1G17690)-RELATED"/>
    <property type="match status" value="1"/>
</dbReference>
<dbReference type="Gene3D" id="3.30.465.10">
    <property type="match status" value="1"/>
</dbReference>
<protein>
    <submittedName>
        <fullName evidence="7">FAD-binding oxidoreductase</fullName>
    </submittedName>
</protein>
<dbReference type="Proteomes" id="UP001500393">
    <property type="component" value="Unassembled WGS sequence"/>
</dbReference>
<organism evidence="7 8">
    <name type="scientific">Kribbella sancticallisti</name>
    <dbReference type="NCBI Taxonomy" id="460087"/>
    <lineage>
        <taxon>Bacteria</taxon>
        <taxon>Bacillati</taxon>
        <taxon>Actinomycetota</taxon>
        <taxon>Actinomycetes</taxon>
        <taxon>Propionibacteriales</taxon>
        <taxon>Kribbellaceae</taxon>
        <taxon>Kribbella</taxon>
    </lineage>
</organism>
<dbReference type="InterPro" id="IPR016169">
    <property type="entry name" value="FAD-bd_PCMH_sub2"/>
</dbReference>
<evidence type="ECO:0000313" key="8">
    <source>
        <dbReference type="Proteomes" id="UP001500393"/>
    </source>
</evidence>
<dbReference type="RefSeq" id="WP_344221555.1">
    <property type="nucleotide sequence ID" value="NZ_BAAAOS010000058.1"/>
</dbReference>